<evidence type="ECO:0000256" key="1">
    <source>
        <dbReference type="ARBA" id="ARBA00022723"/>
    </source>
</evidence>
<dbReference type="Gene3D" id="3.30.40.10">
    <property type="entry name" value="Zinc/RING finger domain, C3HC4 (zinc finger)"/>
    <property type="match status" value="2"/>
</dbReference>
<dbReference type="InterPro" id="IPR019787">
    <property type="entry name" value="Znf_PHD-finger"/>
</dbReference>
<dbReference type="PROSITE" id="PS51805">
    <property type="entry name" value="EPHD"/>
    <property type="match status" value="1"/>
</dbReference>
<proteinExistence type="predicted"/>
<dbReference type="InterPro" id="IPR011011">
    <property type="entry name" value="Znf_FYVE_PHD"/>
</dbReference>
<dbReference type="PROSITE" id="PS01359">
    <property type="entry name" value="ZF_PHD_1"/>
    <property type="match status" value="1"/>
</dbReference>
<dbReference type="InterPro" id="IPR050701">
    <property type="entry name" value="Histone_Mod_Regulator"/>
</dbReference>
<dbReference type="EMBL" id="QNGE01000094">
    <property type="protein sequence ID" value="KAA3681960.1"/>
    <property type="molecule type" value="Genomic_DNA"/>
</dbReference>
<evidence type="ECO:0000256" key="4">
    <source>
        <dbReference type="ARBA" id="ARBA00022833"/>
    </source>
</evidence>
<dbReference type="GO" id="GO:0008270">
    <property type="term" value="F:zinc ion binding"/>
    <property type="evidence" value="ECO:0007669"/>
    <property type="project" value="UniProtKB-KW"/>
</dbReference>
<evidence type="ECO:0000256" key="3">
    <source>
        <dbReference type="ARBA" id="ARBA00022771"/>
    </source>
</evidence>
<dbReference type="Pfam" id="PF13831">
    <property type="entry name" value="PHD_2"/>
    <property type="match status" value="1"/>
</dbReference>
<dbReference type="PANTHER" id="PTHR13793">
    <property type="entry name" value="PHD FINGER PROTEINS"/>
    <property type="match status" value="1"/>
</dbReference>
<feature type="domain" description="PHD-type" evidence="6">
    <location>
        <begin position="295"/>
        <end position="345"/>
    </location>
</feature>
<dbReference type="PROSITE" id="PS50016">
    <property type="entry name" value="ZF_PHD_2"/>
    <property type="match status" value="1"/>
</dbReference>
<dbReference type="SMART" id="SM00249">
    <property type="entry name" value="PHD"/>
    <property type="match status" value="1"/>
</dbReference>
<dbReference type="SUPFAM" id="SSF57903">
    <property type="entry name" value="FYVE/PHD zinc finger"/>
    <property type="match status" value="1"/>
</dbReference>
<sequence length="463" mass="51504">MQKHMLIHRPLAPIDIPALPTDVMNSLATHGLPTSLKDSLQQPNKGISKSAGTMLHTDSRCYVVFGPSAMTQGLTFRCSIFVPLTFRIDSNREATTSDLLTPVAKSGAGDTVQTAAVSKIPSNRTRNKMRNSITRTGDRVDRCPSNTTLVPSYKPDFGDHTKADLKLPKPVYEVDPEFSFKKTFNIKDGHCFIRFIEKSSEELDEIVEYDLDEEVSLILWAVFVVNADLMDLFWLERLNKERAARALPPVCEETLEWIMDRFEKEAKFRLVSPTGNSNEETRVTPSLSHSGIDEDAVCAVCQDGTCENTNVILFCDVCNLAVHQECYGVPYVPEGPWLCRKCLHSPSEPVSCVLCPNRDGAFKKTADDRWAHVICGLWVPEVMFANLTFLEPLEGIDKIAPARQNDICTSPMVSKVVQEAAKRGHTPLKGIIVRDDEIPASTVPLSTKHPSTMLFRQAGPIDN</sequence>
<dbReference type="AlphaFoldDB" id="A0A5J4P378"/>
<keyword evidence="4" id="KW-0862">Zinc</keyword>
<dbReference type="CDD" id="cd15572">
    <property type="entry name" value="PHD_BRPF"/>
    <property type="match status" value="1"/>
</dbReference>
<keyword evidence="3 5" id="KW-0863">Zinc-finger</keyword>
<reference evidence="8 9" key="1">
    <citation type="journal article" date="2019" name="Gigascience">
        <title>Whole-genome sequence of the oriental lung fluke Paragonimus westermani.</title>
        <authorList>
            <person name="Oey H."/>
            <person name="Zakrzewski M."/>
            <person name="Narain K."/>
            <person name="Devi K.R."/>
            <person name="Agatsuma T."/>
            <person name="Nawaratna S."/>
            <person name="Gobert G.N."/>
            <person name="Jones M.K."/>
            <person name="Ragan M.A."/>
            <person name="McManus D.P."/>
            <person name="Krause L."/>
        </authorList>
    </citation>
    <scope>NUCLEOTIDE SEQUENCE [LARGE SCALE GENOMIC DNA]</scope>
    <source>
        <strain evidence="8 9">IND2009</strain>
    </source>
</reference>
<dbReference type="InterPro" id="IPR019786">
    <property type="entry name" value="Zinc_finger_PHD-type_CS"/>
</dbReference>
<keyword evidence="9" id="KW-1185">Reference proteome</keyword>
<dbReference type="PANTHER" id="PTHR13793:SF107">
    <property type="entry name" value="BROMODOMAIN-CONTAINING PROTEIN HOMOLOG"/>
    <property type="match status" value="1"/>
</dbReference>
<organism evidence="8 9">
    <name type="scientific">Paragonimus westermani</name>
    <dbReference type="NCBI Taxonomy" id="34504"/>
    <lineage>
        <taxon>Eukaryota</taxon>
        <taxon>Metazoa</taxon>
        <taxon>Spiralia</taxon>
        <taxon>Lophotrochozoa</taxon>
        <taxon>Platyhelminthes</taxon>
        <taxon>Trematoda</taxon>
        <taxon>Digenea</taxon>
        <taxon>Plagiorchiida</taxon>
        <taxon>Troglotremata</taxon>
        <taxon>Troglotrematidae</taxon>
        <taxon>Paragonimus</taxon>
    </lineage>
</organism>
<dbReference type="InterPro" id="IPR034732">
    <property type="entry name" value="EPHD"/>
</dbReference>
<accession>A0A5J4P378</accession>
<dbReference type="InterPro" id="IPR013083">
    <property type="entry name" value="Znf_RING/FYVE/PHD"/>
</dbReference>
<evidence type="ECO:0000259" key="7">
    <source>
        <dbReference type="PROSITE" id="PS51805"/>
    </source>
</evidence>
<evidence type="ECO:0000259" key="6">
    <source>
        <dbReference type="PROSITE" id="PS50016"/>
    </source>
</evidence>
<dbReference type="Pfam" id="PF13832">
    <property type="entry name" value="zf-HC5HC2H_2"/>
    <property type="match status" value="1"/>
</dbReference>
<dbReference type="GO" id="GO:0006357">
    <property type="term" value="P:regulation of transcription by RNA polymerase II"/>
    <property type="evidence" value="ECO:0007669"/>
    <property type="project" value="TreeGrafter"/>
</dbReference>
<dbReference type="InterPro" id="IPR001965">
    <property type="entry name" value="Znf_PHD"/>
</dbReference>
<protein>
    <submittedName>
        <fullName evidence="8">Bromodomain and PHD finger-containing protein 1</fullName>
    </submittedName>
</protein>
<keyword evidence="1" id="KW-0479">Metal-binding</keyword>
<dbReference type="Proteomes" id="UP000324629">
    <property type="component" value="Unassembled WGS sequence"/>
</dbReference>
<comment type="caution">
    <text evidence="8">The sequence shown here is derived from an EMBL/GenBank/DDBJ whole genome shotgun (WGS) entry which is preliminary data.</text>
</comment>
<feature type="domain" description="PHD-type" evidence="7">
    <location>
        <begin position="349"/>
        <end position="403"/>
    </location>
</feature>
<dbReference type="InterPro" id="IPR019542">
    <property type="entry name" value="Enhancer_polycomb-like_N"/>
</dbReference>
<keyword evidence="2" id="KW-0677">Repeat</keyword>
<evidence type="ECO:0000313" key="9">
    <source>
        <dbReference type="Proteomes" id="UP000324629"/>
    </source>
</evidence>
<evidence type="ECO:0000256" key="5">
    <source>
        <dbReference type="PROSITE-ProRule" id="PRU00146"/>
    </source>
</evidence>
<dbReference type="Pfam" id="PF10513">
    <property type="entry name" value="EPL1"/>
    <property type="match status" value="1"/>
</dbReference>
<gene>
    <name evidence="8" type="ORF">DEA37_0010824</name>
</gene>
<dbReference type="FunFam" id="3.30.40.10:FF:000008">
    <property type="entry name" value="Bromodomain containing 1, isoform CRA_a"/>
    <property type="match status" value="1"/>
</dbReference>
<name>A0A5J4P378_9TREM</name>
<evidence type="ECO:0000313" key="8">
    <source>
        <dbReference type="EMBL" id="KAA3681960.1"/>
    </source>
</evidence>
<evidence type="ECO:0000256" key="2">
    <source>
        <dbReference type="ARBA" id="ARBA00022737"/>
    </source>
</evidence>